<gene>
    <name evidence="2" type="primary">LOC117553632</name>
</gene>
<dbReference type="GeneID" id="117553632"/>
<proteinExistence type="predicted"/>
<name>A0A6P8V214_GYMAC</name>
<dbReference type="PANTHER" id="PTHR14389:SF3">
    <property type="entry name" value="PROTEIN FAM111A-LIKE"/>
    <property type="match status" value="1"/>
</dbReference>
<dbReference type="KEGG" id="gacu:117553632"/>
<dbReference type="GO" id="GO:0000785">
    <property type="term" value="C:chromatin"/>
    <property type="evidence" value="ECO:0007669"/>
    <property type="project" value="TreeGrafter"/>
</dbReference>
<dbReference type="InterPro" id="IPR009003">
    <property type="entry name" value="Peptidase_S1_PA"/>
</dbReference>
<dbReference type="GO" id="GO:0005634">
    <property type="term" value="C:nucleus"/>
    <property type="evidence" value="ECO:0007669"/>
    <property type="project" value="TreeGrafter"/>
</dbReference>
<evidence type="ECO:0000313" key="2">
    <source>
        <dbReference type="RefSeq" id="XP_034083541.1"/>
    </source>
</evidence>
<dbReference type="SUPFAM" id="SSF50494">
    <property type="entry name" value="Trypsin-like serine proteases"/>
    <property type="match status" value="1"/>
</dbReference>
<dbReference type="Gene3D" id="2.40.10.10">
    <property type="entry name" value="Trypsin-like serine proteases"/>
    <property type="match status" value="2"/>
</dbReference>
<dbReference type="Pfam" id="PF13365">
    <property type="entry name" value="Trypsin_2"/>
    <property type="match status" value="1"/>
</dbReference>
<keyword evidence="1" id="KW-1185">Reference proteome</keyword>
<protein>
    <submittedName>
        <fullName evidence="2">Protein FAM111A-like isoform X1</fullName>
    </submittedName>
</protein>
<dbReference type="Proteomes" id="UP000515161">
    <property type="component" value="Unplaced"/>
</dbReference>
<dbReference type="AlphaFoldDB" id="A0A6P8V214"/>
<dbReference type="GO" id="GO:0006260">
    <property type="term" value="P:DNA replication"/>
    <property type="evidence" value="ECO:0007669"/>
    <property type="project" value="TreeGrafter"/>
</dbReference>
<dbReference type="InParanoid" id="A0A6P8V214"/>
<organism evidence="1 2">
    <name type="scientific">Gymnodraco acuticeps</name>
    <name type="common">Antarctic dragonfish</name>
    <dbReference type="NCBI Taxonomy" id="8218"/>
    <lineage>
        <taxon>Eukaryota</taxon>
        <taxon>Metazoa</taxon>
        <taxon>Chordata</taxon>
        <taxon>Craniata</taxon>
        <taxon>Vertebrata</taxon>
        <taxon>Euteleostomi</taxon>
        <taxon>Actinopterygii</taxon>
        <taxon>Neopterygii</taxon>
        <taxon>Teleostei</taxon>
        <taxon>Neoteleostei</taxon>
        <taxon>Acanthomorphata</taxon>
        <taxon>Eupercaria</taxon>
        <taxon>Perciformes</taxon>
        <taxon>Notothenioidei</taxon>
        <taxon>Bathydraconidae</taxon>
        <taxon>Gymnodraco</taxon>
    </lineage>
</organism>
<reference evidence="2" key="1">
    <citation type="submission" date="2025-08" db="UniProtKB">
        <authorList>
            <consortium name="RefSeq"/>
        </authorList>
    </citation>
    <scope>IDENTIFICATION</scope>
</reference>
<accession>A0A6P8V214</accession>
<dbReference type="OrthoDB" id="10025068at2759"/>
<sequence length="683" mass="77800">MSFYLFMCSSFYLNHLNQGCPTFFEPRATFKVASLPRSTSPNREPLLTAYYQTGTGAMSTKKENDADPYTGPCAKRIKTEKDADPTAGHPHSFTVKFPSDPKEHTIDCVQPGTVLRAIKTCHKYDEKFSDENLVIQLGKKDKKHAIATHFPCSCIREDECLILSHEKEKIEETQGQNEEPIQSKEIYSVFSIETVGGENTRTKPFIRSKAFNRFKYLCVYGEKGREITVEDALRRDGRFIDDLGYFTLSDNKDPIKSTGCTQPVDNLDGKEFKLCLEKAQLKRSKKMVREEVKKRIDVIQKTMENNKVSVKDLVEDRVRAENRSKGKSGQSGSSVDVEEMYDLLRKQYPDLKELMMNRFPGDSYQEKLNLRKEDFGKIQQSFSEVHRVRELIKLGESVCVIVNPFKTGSGFVLFDKFILTNAHLFKQCVEEGNTKLKHGTEVYVLFNFEEQHKNYHYFKLAHRNILYCDDDLDYAILQLEPVGQKYNPDTTKVTKEIVPPPGLLKLFGPKPENGEACIIGHPEGGVKKLDPTSIIEIGNRVKAVEDQLEPYKDTLFTLYSIRDLIKKQGIESILVGGNKAEKGTTYNTFMCHGSSGSPVFDAQCKVFGLHTSGYVYGFPKPESVIEWAQPLLDIFEHFVRKLRDNGEEDLLKRVQEEAKGNSDLEEILKKILNPDSDEPIVTD</sequence>
<dbReference type="RefSeq" id="XP_034083541.1">
    <property type="nucleotide sequence ID" value="XM_034227650.1"/>
</dbReference>
<dbReference type="PANTHER" id="PTHR14389">
    <property type="entry name" value="SI:CH1073-475A24.1"/>
    <property type="match status" value="1"/>
</dbReference>
<dbReference type="InterPro" id="IPR043504">
    <property type="entry name" value="Peptidase_S1_PA_chymotrypsin"/>
</dbReference>
<evidence type="ECO:0000313" key="1">
    <source>
        <dbReference type="Proteomes" id="UP000515161"/>
    </source>
</evidence>